<gene>
    <name evidence="1" type="ORF">B0H65DRAFT_189671</name>
</gene>
<organism evidence="1 2">
    <name type="scientific">Neurospora tetraspora</name>
    <dbReference type="NCBI Taxonomy" id="94610"/>
    <lineage>
        <taxon>Eukaryota</taxon>
        <taxon>Fungi</taxon>
        <taxon>Dikarya</taxon>
        <taxon>Ascomycota</taxon>
        <taxon>Pezizomycotina</taxon>
        <taxon>Sordariomycetes</taxon>
        <taxon>Sordariomycetidae</taxon>
        <taxon>Sordariales</taxon>
        <taxon>Sordariaceae</taxon>
        <taxon>Neurospora</taxon>
    </lineage>
</organism>
<comment type="caution">
    <text evidence="1">The sequence shown here is derived from an EMBL/GenBank/DDBJ whole genome shotgun (WGS) entry which is preliminary data.</text>
</comment>
<sequence length="166" mass="17681">MPLTQYTETNAPLPVVIIGKRVEIGSAVAEGLLPDIETIHFIQSLEAACAELPHIFAGHAPPEVSLPNNVGTHKYERQSRAVIIGRAFLVEEVEEMRASCAGIAKEPVAWLLNDPSVGPPPLPVDGALPGPEYALKAAVLAREVLAQWLGGDASDGGKVKDQVLFY</sequence>
<name>A0AAE0JEK7_9PEZI</name>
<accession>A0AAE0JEK7</accession>
<protein>
    <submittedName>
        <fullName evidence="1">Uncharacterized protein</fullName>
    </submittedName>
</protein>
<dbReference type="RefSeq" id="XP_062681540.1">
    <property type="nucleotide sequence ID" value="XM_062821623.1"/>
</dbReference>
<dbReference type="AlphaFoldDB" id="A0AAE0JEK7"/>
<evidence type="ECO:0000313" key="1">
    <source>
        <dbReference type="EMBL" id="KAK3344927.1"/>
    </source>
</evidence>
<keyword evidence="2" id="KW-1185">Reference proteome</keyword>
<evidence type="ECO:0000313" key="2">
    <source>
        <dbReference type="Proteomes" id="UP001278500"/>
    </source>
</evidence>
<dbReference type="EMBL" id="JAUEPP010000004">
    <property type="protein sequence ID" value="KAK3344927.1"/>
    <property type="molecule type" value="Genomic_DNA"/>
</dbReference>
<dbReference type="GeneID" id="87858777"/>
<proteinExistence type="predicted"/>
<reference evidence="1" key="2">
    <citation type="submission" date="2023-06" db="EMBL/GenBank/DDBJ databases">
        <authorList>
            <consortium name="Lawrence Berkeley National Laboratory"/>
            <person name="Haridas S."/>
            <person name="Hensen N."/>
            <person name="Bonometti L."/>
            <person name="Westerberg I."/>
            <person name="Brannstrom I.O."/>
            <person name="Guillou S."/>
            <person name="Cros-Aarteil S."/>
            <person name="Calhoun S."/>
            <person name="Kuo A."/>
            <person name="Mondo S."/>
            <person name="Pangilinan J."/>
            <person name="Riley R."/>
            <person name="Labutti K."/>
            <person name="Andreopoulos B."/>
            <person name="Lipzen A."/>
            <person name="Chen C."/>
            <person name="Yanf M."/>
            <person name="Daum C."/>
            <person name="Ng V."/>
            <person name="Clum A."/>
            <person name="Steindorff A."/>
            <person name="Ohm R."/>
            <person name="Martin F."/>
            <person name="Silar P."/>
            <person name="Natvig D."/>
            <person name="Lalanne C."/>
            <person name="Gautier V."/>
            <person name="Ament-Velasquez S.L."/>
            <person name="Kruys A."/>
            <person name="Hutchinson M.I."/>
            <person name="Powell A.J."/>
            <person name="Barry K."/>
            <person name="Miller A.N."/>
            <person name="Grigoriev I.V."/>
            <person name="Debuchy R."/>
            <person name="Gladieux P."/>
            <person name="Thoren M.H."/>
            <person name="Johannesson H."/>
        </authorList>
    </citation>
    <scope>NUCLEOTIDE SEQUENCE</scope>
    <source>
        <strain evidence="1">CBS 560.94</strain>
    </source>
</reference>
<reference evidence="1" key="1">
    <citation type="journal article" date="2023" name="Mol. Phylogenet. Evol.">
        <title>Genome-scale phylogeny and comparative genomics of the fungal order Sordariales.</title>
        <authorList>
            <person name="Hensen N."/>
            <person name="Bonometti L."/>
            <person name="Westerberg I."/>
            <person name="Brannstrom I.O."/>
            <person name="Guillou S."/>
            <person name="Cros-Aarteil S."/>
            <person name="Calhoun S."/>
            <person name="Haridas S."/>
            <person name="Kuo A."/>
            <person name="Mondo S."/>
            <person name="Pangilinan J."/>
            <person name="Riley R."/>
            <person name="LaButti K."/>
            <person name="Andreopoulos B."/>
            <person name="Lipzen A."/>
            <person name="Chen C."/>
            <person name="Yan M."/>
            <person name="Daum C."/>
            <person name="Ng V."/>
            <person name="Clum A."/>
            <person name="Steindorff A."/>
            <person name="Ohm R.A."/>
            <person name="Martin F."/>
            <person name="Silar P."/>
            <person name="Natvig D.O."/>
            <person name="Lalanne C."/>
            <person name="Gautier V."/>
            <person name="Ament-Velasquez S.L."/>
            <person name="Kruys A."/>
            <person name="Hutchinson M.I."/>
            <person name="Powell A.J."/>
            <person name="Barry K."/>
            <person name="Miller A.N."/>
            <person name="Grigoriev I.V."/>
            <person name="Debuchy R."/>
            <person name="Gladieux P."/>
            <person name="Hiltunen Thoren M."/>
            <person name="Johannesson H."/>
        </authorList>
    </citation>
    <scope>NUCLEOTIDE SEQUENCE</scope>
    <source>
        <strain evidence="1">CBS 560.94</strain>
    </source>
</reference>
<dbReference type="Proteomes" id="UP001278500">
    <property type="component" value="Unassembled WGS sequence"/>
</dbReference>